<dbReference type="Pfam" id="PF03364">
    <property type="entry name" value="Polyketide_cyc"/>
    <property type="match status" value="1"/>
</dbReference>
<dbReference type="InterPro" id="IPR005031">
    <property type="entry name" value="COQ10_START"/>
</dbReference>
<evidence type="ECO:0000313" key="3">
    <source>
        <dbReference type="EMBL" id="RCS56796.1"/>
    </source>
</evidence>
<evidence type="ECO:0000256" key="1">
    <source>
        <dbReference type="ARBA" id="ARBA00008918"/>
    </source>
</evidence>
<evidence type="ECO:0000313" key="4">
    <source>
        <dbReference type="Proteomes" id="UP000252357"/>
    </source>
</evidence>
<evidence type="ECO:0000259" key="2">
    <source>
        <dbReference type="Pfam" id="PF03364"/>
    </source>
</evidence>
<accession>A0A368KZR0</accession>
<dbReference type="Proteomes" id="UP000252357">
    <property type="component" value="Unassembled WGS sequence"/>
</dbReference>
<dbReference type="OrthoDB" id="8592441at2"/>
<dbReference type="EMBL" id="QPGB01000005">
    <property type="protein sequence ID" value="RCS56796.1"/>
    <property type="molecule type" value="Genomic_DNA"/>
</dbReference>
<feature type="domain" description="Coenzyme Q-binding protein COQ10 START" evidence="2">
    <location>
        <begin position="63"/>
        <end position="185"/>
    </location>
</feature>
<keyword evidence="4" id="KW-1185">Reference proteome</keyword>
<name>A0A368KZR0_9BURK</name>
<gene>
    <name evidence="3" type="ORF">DU000_10675</name>
</gene>
<dbReference type="RefSeq" id="WP_114403399.1">
    <property type="nucleotide sequence ID" value="NZ_QPGB01000005.1"/>
</dbReference>
<reference evidence="3 4" key="1">
    <citation type="journal article" date="2018" name="Int. J. Syst. Evol. Microbiol.">
        <title>Parvibium lacunae gen. nov., sp. nov., a new member of the family Alcaligenaceae isolated from a freshwater pond.</title>
        <authorList>
            <person name="Chen W.M."/>
            <person name="Xie P.B."/>
            <person name="Hsu M.Y."/>
            <person name="Sheu S.Y."/>
        </authorList>
    </citation>
    <scope>NUCLEOTIDE SEQUENCE [LARGE SCALE GENOMIC DNA]</scope>
    <source>
        <strain evidence="3 4">KMB9</strain>
    </source>
</reference>
<comment type="caution">
    <text evidence="3">The sequence shown here is derived from an EMBL/GenBank/DDBJ whole genome shotgun (WGS) entry which is preliminary data.</text>
</comment>
<dbReference type="PANTHER" id="PTHR34060">
    <property type="entry name" value="POLYKETIDE CYCLASE / DEHYDRASE AND LIPID TRANSPORT PROTEIN"/>
    <property type="match status" value="1"/>
</dbReference>
<dbReference type="Gene3D" id="3.30.530.20">
    <property type="match status" value="1"/>
</dbReference>
<organism evidence="3 4">
    <name type="scientific">Parvibium lacunae</name>
    <dbReference type="NCBI Taxonomy" id="1888893"/>
    <lineage>
        <taxon>Bacteria</taxon>
        <taxon>Pseudomonadati</taxon>
        <taxon>Pseudomonadota</taxon>
        <taxon>Betaproteobacteria</taxon>
        <taxon>Burkholderiales</taxon>
        <taxon>Alcaligenaceae</taxon>
        <taxon>Parvibium</taxon>
    </lineage>
</organism>
<sequence>MIAHSDYAKGENDRLTILNRRFSAFAFSLLSSYVYAQPNVAIQKESDVYDVQVSARLAVNCTRAWSILTDYDRLAEWVPDMSYSKRINPSPTQQAHARGRLLVAQTGRAHFLFFGRDIQVRLWITALPPSQIDVELAEGDFEIFSAQYLLQPTEGQCELRYTATVKPRFFVPPFIGTTLFKHQLEKQFAAIVLRAEQNP</sequence>
<protein>
    <recommendedName>
        <fullName evidence="2">Coenzyme Q-binding protein COQ10 START domain-containing protein</fullName>
    </recommendedName>
</protein>
<dbReference type="AlphaFoldDB" id="A0A368KZR0"/>
<dbReference type="SUPFAM" id="SSF55961">
    <property type="entry name" value="Bet v1-like"/>
    <property type="match status" value="1"/>
</dbReference>
<comment type="similarity">
    <text evidence="1">Belongs to the ribosome association toxin RatA family.</text>
</comment>
<dbReference type="PANTHER" id="PTHR34060:SF2">
    <property type="entry name" value="OS03G0837900 PROTEIN"/>
    <property type="match status" value="1"/>
</dbReference>
<dbReference type="InterPro" id="IPR023393">
    <property type="entry name" value="START-like_dom_sf"/>
</dbReference>
<proteinExistence type="inferred from homology"/>